<dbReference type="EMBL" id="AOBV01000021">
    <property type="protein sequence ID" value="ELV07179.1"/>
    <property type="molecule type" value="Genomic_DNA"/>
</dbReference>
<keyword evidence="2" id="KW-1185">Reference proteome</keyword>
<dbReference type="AlphaFoldDB" id="L8XWJ5"/>
<gene>
    <name evidence="1" type="ORF">F387_02010</name>
</gene>
<dbReference type="PATRIC" id="fig|1261130.3.peg.1926"/>
<sequence>MTVLMNPKTIKSQINKVSEYLQSNNAETILSHECLNLLRTFESNAFNKEETFSAIFNLTTNHPDPKLQHDLLSIFYDIIQFQNEYSLRSDSVNWEEFIKINCH</sequence>
<comment type="caution">
    <text evidence="1">The sequence shown here is derived from an EMBL/GenBank/DDBJ whole genome shotgun (WGS) entry which is preliminary data.</text>
</comment>
<evidence type="ECO:0000313" key="2">
    <source>
        <dbReference type="Proteomes" id="UP000011617"/>
    </source>
</evidence>
<evidence type="ECO:0000313" key="1">
    <source>
        <dbReference type="EMBL" id="ELV07179.1"/>
    </source>
</evidence>
<reference evidence="1 2" key="1">
    <citation type="journal article" date="2013" name="Genome Announc.">
        <title>Complete Genome Sequence of Wohlfahrtiimonas chitiniclastica Strain SH04, Isolated from Chrysomya megacephala Collected from Pudong International Airport in China.</title>
        <authorList>
            <person name="Cao X.M."/>
            <person name="Chen T."/>
            <person name="Xu L.Z."/>
            <person name="Yao L.S."/>
            <person name="Qi J."/>
            <person name="Zhang X.L."/>
            <person name="Yan Q.L."/>
            <person name="Deng Y.H."/>
            <person name="Guo T.Y."/>
            <person name="Wang J."/>
            <person name="Hu K.X."/>
            <person name="Xu B.L."/>
        </authorList>
    </citation>
    <scope>NUCLEOTIDE SEQUENCE [LARGE SCALE GENOMIC DNA]</scope>
    <source>
        <strain evidence="1 2">SH04</strain>
    </source>
</reference>
<protein>
    <submittedName>
        <fullName evidence="1">Uncharacterized protein</fullName>
    </submittedName>
</protein>
<proteinExistence type="predicted"/>
<dbReference type="HOGENOM" id="CLU_2319379_0_0_6"/>
<name>L8XWJ5_9GAMM</name>
<dbReference type="RefSeq" id="WP_008316982.1">
    <property type="nucleotide sequence ID" value="NZ_KB372791.1"/>
</dbReference>
<organism evidence="1 2">
    <name type="scientific">Wohlfahrtiimonas chitiniclastica SH04</name>
    <dbReference type="NCBI Taxonomy" id="1261130"/>
    <lineage>
        <taxon>Bacteria</taxon>
        <taxon>Pseudomonadati</taxon>
        <taxon>Pseudomonadota</taxon>
        <taxon>Gammaproteobacteria</taxon>
        <taxon>Cardiobacteriales</taxon>
        <taxon>Ignatzschineriaceae</taxon>
        <taxon>Wohlfahrtiimonas</taxon>
    </lineage>
</organism>
<accession>L8XWJ5</accession>
<dbReference type="Proteomes" id="UP000011617">
    <property type="component" value="Unassembled WGS sequence"/>
</dbReference>